<sequence length="81" mass="8685">MYTPYATLVDKIGIFSTSPAKSLLTAFLAFINALVTPVPIREALVPTAKSLAPFLKIACTLCISEYDVPAKAIWKALSGQL</sequence>
<reference evidence="1" key="2">
    <citation type="journal article" date="2015" name="Data Brief">
        <title>Shoot transcriptome of the giant reed, Arundo donax.</title>
        <authorList>
            <person name="Barrero R.A."/>
            <person name="Guerrero F.D."/>
            <person name="Moolhuijzen P."/>
            <person name="Goolsby J.A."/>
            <person name="Tidwell J."/>
            <person name="Bellgard S.E."/>
            <person name="Bellgard M.I."/>
        </authorList>
    </citation>
    <scope>NUCLEOTIDE SEQUENCE</scope>
    <source>
        <tissue evidence="1">Shoot tissue taken approximately 20 cm above the soil surface</tissue>
    </source>
</reference>
<organism evidence="1">
    <name type="scientific">Arundo donax</name>
    <name type="common">Giant reed</name>
    <name type="synonym">Donax arundinaceus</name>
    <dbReference type="NCBI Taxonomy" id="35708"/>
    <lineage>
        <taxon>Eukaryota</taxon>
        <taxon>Viridiplantae</taxon>
        <taxon>Streptophyta</taxon>
        <taxon>Embryophyta</taxon>
        <taxon>Tracheophyta</taxon>
        <taxon>Spermatophyta</taxon>
        <taxon>Magnoliopsida</taxon>
        <taxon>Liliopsida</taxon>
        <taxon>Poales</taxon>
        <taxon>Poaceae</taxon>
        <taxon>PACMAD clade</taxon>
        <taxon>Arundinoideae</taxon>
        <taxon>Arundineae</taxon>
        <taxon>Arundo</taxon>
    </lineage>
</organism>
<evidence type="ECO:0000313" key="1">
    <source>
        <dbReference type="EMBL" id="JAE01326.1"/>
    </source>
</evidence>
<reference evidence="1" key="1">
    <citation type="submission" date="2014-09" db="EMBL/GenBank/DDBJ databases">
        <authorList>
            <person name="Magalhaes I.L.F."/>
            <person name="Oliveira U."/>
            <person name="Santos F.R."/>
            <person name="Vidigal T.H.D.A."/>
            <person name="Brescovit A.D."/>
            <person name="Santos A.J."/>
        </authorList>
    </citation>
    <scope>NUCLEOTIDE SEQUENCE</scope>
    <source>
        <tissue evidence="1">Shoot tissue taken approximately 20 cm above the soil surface</tissue>
    </source>
</reference>
<dbReference type="AlphaFoldDB" id="A0A0A9ETV8"/>
<protein>
    <submittedName>
        <fullName evidence="1">Uncharacterized protein</fullName>
    </submittedName>
</protein>
<accession>A0A0A9ETV8</accession>
<dbReference type="EMBL" id="GBRH01196570">
    <property type="protein sequence ID" value="JAE01326.1"/>
    <property type="molecule type" value="Transcribed_RNA"/>
</dbReference>
<name>A0A0A9ETV8_ARUDO</name>
<proteinExistence type="predicted"/>